<sequence>MSKTDQRATQNYWVKPLTFATPFLYGESLTSWLVRAALRHGCSPLTFTYYYWPKYRIWTYDVDKGFNHIDGQIRSDIATLAGHNIDTFDNQILIDFLDDTSVKSDNKKPLLWTAPLSKRNRYSRLGYPFCPDCMSDDKEAYLKLQWRFTWSVCCSKHKTFLQVDCGYCNQPYQPQLLSAEQQFINRCHSCLYKIDKAISDIKPSAALDKFQLLADQAFFSKQGIVLGQLVSMAQWFEYLLFLINLVRRGLHNPNYMFGKLLTVLEIDTSALSLPKTALRFDYLPIEERAVLLECAYYLLQVDGDEWIKACLALNITQNSFQWSKYTVIPKAFSEVCDQLHRVPTRQHKAQSVDIQPASPKAVMTAWNRLKRKMQMRESYDKHRED</sequence>
<dbReference type="InterPro" id="IPR009492">
    <property type="entry name" value="TniQ"/>
</dbReference>
<dbReference type="Pfam" id="PF06527">
    <property type="entry name" value="TniQ"/>
    <property type="match status" value="1"/>
</dbReference>
<dbReference type="AlphaFoldDB" id="A0A2N4UWJ5"/>
<proteinExistence type="predicted"/>
<comment type="caution">
    <text evidence="2">The sequence shown here is derived from an EMBL/GenBank/DDBJ whole genome shotgun (WGS) entry which is preliminary data.</text>
</comment>
<dbReference type="GeneID" id="69966824"/>
<organism evidence="2 3">
    <name type="scientific">Photobacterium carnosum</name>
    <dbReference type="NCBI Taxonomy" id="2023717"/>
    <lineage>
        <taxon>Bacteria</taxon>
        <taxon>Pseudomonadati</taxon>
        <taxon>Pseudomonadota</taxon>
        <taxon>Gammaproteobacteria</taxon>
        <taxon>Vibrionales</taxon>
        <taxon>Vibrionaceae</taxon>
        <taxon>Photobacterium</taxon>
    </lineage>
</organism>
<evidence type="ECO:0000313" key="2">
    <source>
        <dbReference type="EMBL" id="PLC59404.1"/>
    </source>
</evidence>
<protein>
    <recommendedName>
        <fullName evidence="1">TniQ domain-containing protein</fullName>
    </recommendedName>
</protein>
<dbReference type="Proteomes" id="UP000234420">
    <property type="component" value="Unassembled WGS sequence"/>
</dbReference>
<gene>
    <name evidence="2" type="ORF">CIK00_03800</name>
</gene>
<dbReference type="EMBL" id="NPIB01000002">
    <property type="protein sequence ID" value="PLC59404.1"/>
    <property type="molecule type" value="Genomic_DNA"/>
</dbReference>
<name>A0A2N4UWJ5_9GAMM</name>
<accession>A0A2N4UWJ5</accession>
<feature type="domain" description="TniQ" evidence="1">
    <location>
        <begin position="24"/>
        <end position="161"/>
    </location>
</feature>
<evidence type="ECO:0000259" key="1">
    <source>
        <dbReference type="Pfam" id="PF06527"/>
    </source>
</evidence>
<evidence type="ECO:0000313" key="3">
    <source>
        <dbReference type="Proteomes" id="UP000234420"/>
    </source>
</evidence>
<dbReference type="RefSeq" id="WP_101767605.1">
    <property type="nucleotide sequence ID" value="NZ_BPPU01000001.1"/>
</dbReference>
<keyword evidence="3" id="KW-1185">Reference proteome</keyword>
<reference evidence="2 3" key="1">
    <citation type="journal article" date="2018" name="Syst. Appl. Microbiol.">
        <title>Photobacterium carnosum sp. nov., isolated from spoiled modified atmosphere packaged poultry meat.</title>
        <authorList>
            <person name="Hilgarth M."/>
            <person name="Fuertes S."/>
            <person name="Ehrmann M."/>
            <person name="Vogel R.F."/>
        </authorList>
    </citation>
    <scope>NUCLEOTIDE SEQUENCE [LARGE SCALE GENOMIC DNA]</scope>
    <source>
        <strain evidence="2 3">TMW 2.2021</strain>
    </source>
</reference>